<feature type="binding site" evidence="4">
    <location>
        <begin position="193"/>
        <end position="197"/>
    </location>
    <ligand>
        <name>ATP</name>
        <dbReference type="ChEBI" id="CHEBI:30616"/>
    </ligand>
</feature>
<dbReference type="GO" id="GO:0016020">
    <property type="term" value="C:membrane"/>
    <property type="evidence" value="ECO:0007669"/>
    <property type="project" value="TreeGrafter"/>
</dbReference>
<proteinExistence type="inferred from homology"/>
<dbReference type="PANTHER" id="PTHR11782:SF121">
    <property type="entry name" value="NUCLEOSIDE-DIPHOSPHATASE MIG-23"/>
    <property type="match status" value="1"/>
</dbReference>
<feature type="region of interest" description="Disordered" evidence="6">
    <location>
        <begin position="591"/>
        <end position="611"/>
    </location>
</feature>
<dbReference type="GO" id="GO:0005524">
    <property type="term" value="F:ATP binding"/>
    <property type="evidence" value="ECO:0007669"/>
    <property type="project" value="UniProtKB-KW"/>
</dbReference>
<comment type="caution">
    <text evidence="8">The sequence shown here is derived from an EMBL/GenBank/DDBJ whole genome shotgun (WGS) entry which is preliminary data.</text>
</comment>
<feature type="region of interest" description="Disordered" evidence="6">
    <location>
        <begin position="432"/>
        <end position="456"/>
    </location>
</feature>
<protein>
    <submittedName>
        <fullName evidence="8">Uncharacterized protein</fullName>
    </submittedName>
</protein>
<evidence type="ECO:0000256" key="4">
    <source>
        <dbReference type="PIRSR" id="PIRSR600407-2"/>
    </source>
</evidence>
<evidence type="ECO:0000313" key="8">
    <source>
        <dbReference type="EMBL" id="TFY62709.1"/>
    </source>
</evidence>
<evidence type="ECO:0000256" key="5">
    <source>
        <dbReference type="RuleBase" id="RU003833"/>
    </source>
</evidence>
<dbReference type="GO" id="GO:0046036">
    <property type="term" value="P:CTP metabolic process"/>
    <property type="evidence" value="ECO:0007669"/>
    <property type="project" value="TreeGrafter"/>
</dbReference>
<dbReference type="GO" id="GO:0005794">
    <property type="term" value="C:Golgi apparatus"/>
    <property type="evidence" value="ECO:0007669"/>
    <property type="project" value="TreeGrafter"/>
</dbReference>
<evidence type="ECO:0000256" key="1">
    <source>
        <dbReference type="ARBA" id="ARBA00009283"/>
    </source>
</evidence>
<dbReference type="InterPro" id="IPR000407">
    <property type="entry name" value="GDA1_CD39_NTPase"/>
</dbReference>
<feature type="transmembrane region" description="Helical" evidence="7">
    <location>
        <begin position="541"/>
        <end position="563"/>
    </location>
</feature>
<dbReference type="GO" id="GO:0006256">
    <property type="term" value="P:UDP catabolic process"/>
    <property type="evidence" value="ECO:0007669"/>
    <property type="project" value="TreeGrafter"/>
</dbReference>
<dbReference type="Pfam" id="PF01150">
    <property type="entry name" value="GDA1_CD39"/>
    <property type="match status" value="1"/>
</dbReference>
<keyword evidence="7" id="KW-0812">Transmembrane</keyword>
<evidence type="ECO:0000256" key="3">
    <source>
        <dbReference type="PIRSR" id="PIRSR600407-1"/>
    </source>
</evidence>
<dbReference type="STRING" id="34475.A0A4Y9YNX5"/>
<comment type="similarity">
    <text evidence="1 5">Belongs to the GDA1/CD39 NTPase family.</text>
</comment>
<dbReference type="GO" id="GO:0045134">
    <property type="term" value="F:UDP phosphatase activity"/>
    <property type="evidence" value="ECO:0007669"/>
    <property type="project" value="TreeGrafter"/>
</dbReference>
<evidence type="ECO:0000256" key="7">
    <source>
        <dbReference type="SAM" id="Phobius"/>
    </source>
</evidence>
<keyword evidence="7" id="KW-1133">Transmembrane helix</keyword>
<keyword evidence="7" id="KW-0472">Membrane</keyword>
<dbReference type="Proteomes" id="UP000298390">
    <property type="component" value="Unassembled WGS sequence"/>
</dbReference>
<dbReference type="PROSITE" id="PS01238">
    <property type="entry name" value="GDA1_CD39_NTPASE"/>
    <property type="match status" value="1"/>
</dbReference>
<dbReference type="EMBL" id="SEKV01000156">
    <property type="protein sequence ID" value="TFY62709.1"/>
    <property type="molecule type" value="Genomic_DNA"/>
</dbReference>
<accession>A0A4Y9YNX5</accession>
<feature type="region of interest" description="Disordered" evidence="6">
    <location>
        <begin position="636"/>
        <end position="707"/>
    </location>
</feature>
<feature type="region of interest" description="Disordered" evidence="6">
    <location>
        <begin position="719"/>
        <end position="742"/>
    </location>
</feature>
<dbReference type="Gene3D" id="3.30.420.40">
    <property type="match status" value="1"/>
</dbReference>
<name>A0A4Y9YNX5_9APHY</name>
<evidence type="ECO:0000313" key="9">
    <source>
        <dbReference type="Proteomes" id="UP000298390"/>
    </source>
</evidence>
<evidence type="ECO:0000256" key="2">
    <source>
        <dbReference type="ARBA" id="ARBA00022801"/>
    </source>
</evidence>
<sequence>MPPPTSQDAWLAARRFGVVIDAGSSGSRLQIYSWKDPRVQDGGRAQTSLPAVEKGTQNGEDWSVKVQPGISSFGDNPAGVAGYLEPLLEHARNHVPPSLQPSTPLFLLATAGMRLLTPQQQAEVLRATCTYLKTHSNFRLDDPSPLGPCGSSVRIISGEEEGLFGWIAVNYLTDGFSGAGEQPLTYGFLDMGGASTQIAFEPSTVESDKSSDNLIDVRLRLLNGREVQHKVFVTTWLGYGTNQARERYVSAVVNDYLYHYPSASPSQLIPDPCLPKDLRLTESTSSSATYTLVGMGSFDRCLSRTLPLLNKSAPCPDAHCLFNGVPTPHIDFAAAHFIGISEYWYSSEHVFGLGGAYDVVQYERAAEQFCGRDWGDIVRKHERDKTRWGEGGQTMGIWGPEVEIPRLQLQCFKAAWLVNVLHEGLGMPRIVDPGGNSTSGHNGAQEVEKEAARKGLGSKRPAFQSLDTVGDIAISWTLGKMVLEASKEVPLAGKGDRPIVDPMEDLPEDSHLRPKPPFWRFDAIEDRLSDHLPPSLSKETLGFSLVAFLFYIAVLTLLFGMLYRMRHRIRSTYRRYTRTKERMFTQDGYAMEGGFASHPRSPSPWTPSPTRLSFQQAIRPIAQKLSSTLGISTRPSSVRVKLTGPPSNHNRYSPTRSSPIRSNSSPFPFSQTKPQPGLGLGMGGGLAPPPPGDANGSASSFAPTPGSPRLDGFAVSVSNGSLSSLTSRSRNSSQMNLSSVAGRGVNGMVRTASGGYGQMARTMSGSHGPVGSLYLDE</sequence>
<dbReference type="Gene3D" id="3.30.420.150">
    <property type="entry name" value="Exopolyphosphatase. Domain 2"/>
    <property type="match status" value="1"/>
</dbReference>
<gene>
    <name evidence="8" type="ORF">EVJ58_g3700</name>
</gene>
<dbReference type="GO" id="GO:0017111">
    <property type="term" value="F:ribonucleoside triphosphate phosphatase activity"/>
    <property type="evidence" value="ECO:0007669"/>
    <property type="project" value="TreeGrafter"/>
</dbReference>
<feature type="compositionally biased region" description="Polar residues" evidence="6">
    <location>
        <begin position="645"/>
        <end position="673"/>
    </location>
</feature>
<reference evidence="8 9" key="1">
    <citation type="submission" date="2019-01" db="EMBL/GenBank/DDBJ databases">
        <title>Genome sequencing of the rare red list fungi Fomitopsis rosea.</title>
        <authorList>
            <person name="Buettner E."/>
            <person name="Kellner H."/>
        </authorList>
    </citation>
    <scope>NUCLEOTIDE SEQUENCE [LARGE SCALE GENOMIC DNA]</scope>
    <source>
        <strain evidence="8 9">DSM 105464</strain>
    </source>
</reference>
<evidence type="ECO:0000256" key="6">
    <source>
        <dbReference type="SAM" id="MobiDB-lite"/>
    </source>
</evidence>
<dbReference type="PANTHER" id="PTHR11782">
    <property type="entry name" value="ADENOSINE/GUANOSINE DIPHOSPHATASE"/>
    <property type="match status" value="1"/>
</dbReference>
<dbReference type="AlphaFoldDB" id="A0A4Y9YNX5"/>
<organism evidence="8 9">
    <name type="scientific">Rhodofomes roseus</name>
    <dbReference type="NCBI Taxonomy" id="34475"/>
    <lineage>
        <taxon>Eukaryota</taxon>
        <taxon>Fungi</taxon>
        <taxon>Dikarya</taxon>
        <taxon>Basidiomycota</taxon>
        <taxon>Agaricomycotina</taxon>
        <taxon>Agaricomycetes</taxon>
        <taxon>Polyporales</taxon>
        <taxon>Rhodofomes</taxon>
    </lineage>
</organism>
<feature type="active site" description="Proton acceptor" evidence="3">
    <location>
        <position position="161"/>
    </location>
</feature>
<feature type="compositionally biased region" description="Low complexity" evidence="6">
    <location>
        <begin position="719"/>
        <end position="733"/>
    </location>
</feature>
<keyword evidence="2 5" id="KW-0378">Hydrolase</keyword>
<keyword evidence="4" id="KW-0067">ATP-binding</keyword>
<dbReference type="GO" id="GO:0004382">
    <property type="term" value="F:GDP phosphatase activity"/>
    <property type="evidence" value="ECO:0007669"/>
    <property type="project" value="TreeGrafter"/>
</dbReference>
<dbReference type="CDD" id="cd24039">
    <property type="entry name" value="ASKHA_NBD_YND1-like"/>
    <property type="match status" value="1"/>
</dbReference>
<keyword evidence="4" id="KW-0547">Nucleotide-binding</keyword>